<dbReference type="VEuPathDB" id="TriTrypDB:LtaPh_0707100"/>
<organism evidence="2 3">
    <name type="scientific">Leishmania tarentolae</name>
    <name type="common">Sauroleishmania tarentolae</name>
    <dbReference type="NCBI Taxonomy" id="5689"/>
    <lineage>
        <taxon>Eukaryota</taxon>
        <taxon>Discoba</taxon>
        <taxon>Euglenozoa</taxon>
        <taxon>Kinetoplastea</taxon>
        <taxon>Metakinetoplastina</taxon>
        <taxon>Trypanosomatida</taxon>
        <taxon>Trypanosomatidae</taxon>
        <taxon>Leishmaniinae</taxon>
        <taxon>Leishmania</taxon>
        <taxon>lizard Leishmania</taxon>
    </lineage>
</organism>
<feature type="compositionally biased region" description="Basic and acidic residues" evidence="1">
    <location>
        <begin position="100"/>
        <end position="110"/>
    </location>
</feature>
<comment type="caution">
    <text evidence="2">The sequence shown here is derived from an EMBL/GenBank/DDBJ whole genome shotgun (WGS) entry which is preliminary data.</text>
</comment>
<evidence type="ECO:0000313" key="2">
    <source>
        <dbReference type="EMBL" id="GET86074.1"/>
    </source>
</evidence>
<accession>A0A640KAP5</accession>
<gene>
    <name evidence="2" type="ORF">LtaPh_0707100</name>
</gene>
<evidence type="ECO:0000313" key="3">
    <source>
        <dbReference type="Proteomes" id="UP000419144"/>
    </source>
</evidence>
<feature type="compositionally biased region" description="Low complexity" evidence="1">
    <location>
        <begin position="121"/>
        <end position="144"/>
    </location>
</feature>
<keyword evidence="3" id="KW-1185">Reference proteome</keyword>
<dbReference type="GO" id="GO:0016853">
    <property type="term" value="F:isomerase activity"/>
    <property type="evidence" value="ECO:0007669"/>
    <property type="project" value="UniProtKB-KW"/>
</dbReference>
<evidence type="ECO:0000256" key="1">
    <source>
        <dbReference type="SAM" id="MobiDB-lite"/>
    </source>
</evidence>
<proteinExistence type="predicted"/>
<dbReference type="OrthoDB" id="273917at2759"/>
<feature type="region of interest" description="Disordered" evidence="1">
    <location>
        <begin position="81"/>
        <end position="161"/>
    </location>
</feature>
<dbReference type="AlphaFoldDB" id="A0A640KAP5"/>
<name>A0A640KAP5_LEITA</name>
<reference evidence="2" key="1">
    <citation type="submission" date="2019-11" db="EMBL/GenBank/DDBJ databases">
        <title>Leishmania tarentolae CDS.</title>
        <authorList>
            <person name="Goto Y."/>
            <person name="Yamagishi J."/>
        </authorList>
    </citation>
    <scope>NUCLEOTIDE SEQUENCE [LARGE SCALE GENOMIC DNA]</scope>
    <source>
        <strain evidence="2">Parrot Tar II</strain>
    </source>
</reference>
<dbReference type="Proteomes" id="UP000419144">
    <property type="component" value="Unassembled WGS sequence"/>
</dbReference>
<protein>
    <submittedName>
        <fullName evidence="2">Topoisomerase-related function protein-like protein</fullName>
    </submittedName>
</protein>
<dbReference type="EMBL" id="BLBS01000008">
    <property type="protein sequence ID" value="GET86074.1"/>
    <property type="molecule type" value="Genomic_DNA"/>
</dbReference>
<sequence>MVYRRRAVAATYERLITEIPVYMKEVQDFRRDEDAAMLQCNCDSVEHSWRARRLRRREGDLALFPQQRHATSLEERLALSHLREASSPPPPVSEVGMGKRPRETDLDGSQRKVQRDRREYSALSSNSSSRSSSCTTGSESNASSVRVDVTRHTERSRKLRQ</sequence>